<dbReference type="Proteomes" id="UP000241964">
    <property type="component" value="Unassembled WGS sequence"/>
</dbReference>
<proteinExistence type="predicted"/>
<gene>
    <name evidence="1" type="ORF">CLV60_1035</name>
</gene>
<evidence type="ECO:0000313" key="1">
    <source>
        <dbReference type="EMBL" id="PSL31139.1"/>
    </source>
</evidence>
<comment type="caution">
    <text evidence="1">The sequence shown here is derived from an EMBL/GenBank/DDBJ whole genome shotgun (WGS) entry which is preliminary data.</text>
</comment>
<name>A0A2P8GAY1_9BACT</name>
<dbReference type="AlphaFoldDB" id="A0A2P8GAY1"/>
<sequence length="52" mass="5950">MNKNKLKSLKPNIIIMNNNQILALTKNSLTFGLVSLKIYALAKIFQRKHPIN</sequence>
<dbReference type="EMBL" id="PYAS01000003">
    <property type="protein sequence ID" value="PSL31139.1"/>
    <property type="molecule type" value="Genomic_DNA"/>
</dbReference>
<accession>A0A2P8GAY1</accession>
<protein>
    <submittedName>
        <fullName evidence="1">Uncharacterized protein</fullName>
    </submittedName>
</protein>
<evidence type="ECO:0000313" key="2">
    <source>
        <dbReference type="Proteomes" id="UP000241964"/>
    </source>
</evidence>
<reference evidence="1 2" key="1">
    <citation type="submission" date="2018-03" db="EMBL/GenBank/DDBJ databases">
        <title>Genomic Encyclopedia of Archaeal and Bacterial Type Strains, Phase II (KMG-II): from individual species to whole genera.</title>
        <authorList>
            <person name="Goeker M."/>
        </authorList>
    </citation>
    <scope>NUCLEOTIDE SEQUENCE [LARGE SCALE GENOMIC DNA]</scope>
    <source>
        <strain evidence="1 2">DSM 29057</strain>
    </source>
</reference>
<organism evidence="1 2">
    <name type="scientific">Dyadobacter jiangsuensis</name>
    <dbReference type="NCBI Taxonomy" id="1591085"/>
    <lineage>
        <taxon>Bacteria</taxon>
        <taxon>Pseudomonadati</taxon>
        <taxon>Bacteroidota</taxon>
        <taxon>Cytophagia</taxon>
        <taxon>Cytophagales</taxon>
        <taxon>Spirosomataceae</taxon>
        <taxon>Dyadobacter</taxon>
    </lineage>
</organism>
<keyword evidence="2" id="KW-1185">Reference proteome</keyword>